<comment type="caution">
    <text evidence="1">The sequence shown here is derived from an EMBL/GenBank/DDBJ whole genome shotgun (WGS) entry which is preliminary data.</text>
</comment>
<dbReference type="EMBL" id="CAJZAI010000006">
    <property type="protein sequence ID" value="CAG9175576.1"/>
    <property type="molecule type" value="Genomic_DNA"/>
</dbReference>
<name>A0ABN7YTA6_9BURK</name>
<dbReference type="Gene3D" id="3.40.50.150">
    <property type="entry name" value="Vaccinia Virus protein VP39"/>
    <property type="match status" value="1"/>
</dbReference>
<evidence type="ECO:0000313" key="2">
    <source>
        <dbReference type="Proteomes" id="UP000727654"/>
    </source>
</evidence>
<sequence length="182" mass="20912">MLTLTGAELALEYQWHYLVYAEGDSTEQELRAFHALEPRRDGVYLNYGAGSWSRTLKILRGEGWNVYGFEPHGDASPAGSEVISKRETLAGMRFDGIFSNNVLEHLRHPADELRAMSNLLNAGARMVHATPCFEYLYEYTRFHLFFYLGRSREMLGQQAGLTLDQFIKDDEFMACVWRKSTQ</sequence>
<dbReference type="InterPro" id="IPR029063">
    <property type="entry name" value="SAM-dependent_MTases_sf"/>
</dbReference>
<dbReference type="Pfam" id="PF13489">
    <property type="entry name" value="Methyltransf_23"/>
    <property type="match status" value="1"/>
</dbReference>
<protein>
    <recommendedName>
        <fullName evidence="3">Class I SAM-dependent methyltransferase</fullName>
    </recommendedName>
</protein>
<accession>A0ABN7YTA6</accession>
<dbReference type="Proteomes" id="UP000727654">
    <property type="component" value="Unassembled WGS sequence"/>
</dbReference>
<reference evidence="1 2" key="1">
    <citation type="submission" date="2021-08" db="EMBL/GenBank/DDBJ databases">
        <authorList>
            <person name="Peeters C."/>
        </authorList>
    </citation>
    <scope>NUCLEOTIDE SEQUENCE [LARGE SCALE GENOMIC DNA]</scope>
    <source>
        <strain evidence="1 2">LMG 23992</strain>
    </source>
</reference>
<keyword evidence="2" id="KW-1185">Reference proteome</keyword>
<evidence type="ECO:0000313" key="1">
    <source>
        <dbReference type="EMBL" id="CAG9175576.1"/>
    </source>
</evidence>
<gene>
    <name evidence="1" type="ORF">LMG23992_02993</name>
</gene>
<dbReference type="SUPFAM" id="SSF53335">
    <property type="entry name" value="S-adenosyl-L-methionine-dependent methyltransferases"/>
    <property type="match status" value="1"/>
</dbReference>
<proteinExistence type="predicted"/>
<organism evidence="1 2">
    <name type="scientific">Cupriavidus laharis</name>
    <dbReference type="NCBI Taxonomy" id="151654"/>
    <lineage>
        <taxon>Bacteria</taxon>
        <taxon>Pseudomonadati</taxon>
        <taxon>Pseudomonadota</taxon>
        <taxon>Betaproteobacteria</taxon>
        <taxon>Burkholderiales</taxon>
        <taxon>Burkholderiaceae</taxon>
        <taxon>Cupriavidus</taxon>
    </lineage>
</organism>
<evidence type="ECO:0008006" key="3">
    <source>
        <dbReference type="Google" id="ProtNLM"/>
    </source>
</evidence>